<dbReference type="Gene3D" id="3.20.20.370">
    <property type="entry name" value="Glycoside hydrolase/deacetylase"/>
    <property type="match status" value="1"/>
</dbReference>
<accession>A0ABN3UU41</accession>
<dbReference type="RefSeq" id="WP_344457950.1">
    <property type="nucleotide sequence ID" value="NZ_BAAATZ010000037.1"/>
</dbReference>
<protein>
    <recommendedName>
        <fullName evidence="1">NodB homology domain-containing protein</fullName>
    </recommendedName>
</protein>
<dbReference type="InterPro" id="IPR002509">
    <property type="entry name" value="NODB_dom"/>
</dbReference>
<dbReference type="InterPro" id="IPR011330">
    <property type="entry name" value="Glyco_hydro/deAcase_b/a-brl"/>
</dbReference>
<evidence type="ECO:0000259" key="1">
    <source>
        <dbReference type="PROSITE" id="PS51677"/>
    </source>
</evidence>
<gene>
    <name evidence="2" type="ORF">GCM10010439_72060</name>
</gene>
<evidence type="ECO:0000313" key="3">
    <source>
        <dbReference type="Proteomes" id="UP001501842"/>
    </source>
</evidence>
<reference evidence="2 3" key="1">
    <citation type="journal article" date="2019" name="Int. J. Syst. Evol. Microbiol.">
        <title>The Global Catalogue of Microorganisms (GCM) 10K type strain sequencing project: providing services to taxonomists for standard genome sequencing and annotation.</title>
        <authorList>
            <consortium name="The Broad Institute Genomics Platform"/>
            <consortium name="The Broad Institute Genome Sequencing Center for Infectious Disease"/>
            <person name="Wu L."/>
            <person name="Ma J."/>
        </authorList>
    </citation>
    <scope>NUCLEOTIDE SEQUENCE [LARGE SCALE GENOMIC DNA]</scope>
    <source>
        <strain evidence="2 3">JCM 8201</strain>
    </source>
</reference>
<comment type="caution">
    <text evidence="2">The sequence shown here is derived from an EMBL/GenBank/DDBJ whole genome shotgun (WGS) entry which is preliminary data.</text>
</comment>
<name>A0ABN3UU41_9ACTN</name>
<proteinExistence type="predicted"/>
<keyword evidence="3" id="KW-1185">Reference proteome</keyword>
<sequence length="106" mass="11331">MTPDYGRTNASVRQDATTLGMTEVLWTADSFDYDGATTRQIVDNALEVEPGGIILLHEGYATTLAAIPQIVNGLADQGLCAGKVVPTETPVEVWPGTSHYAEAAHW</sequence>
<feature type="domain" description="NodB homology" evidence="1">
    <location>
        <begin position="1"/>
        <end position="82"/>
    </location>
</feature>
<organism evidence="2 3">
    <name type="scientific">Actinocorallia aurantiaca</name>
    <dbReference type="NCBI Taxonomy" id="46204"/>
    <lineage>
        <taxon>Bacteria</taxon>
        <taxon>Bacillati</taxon>
        <taxon>Actinomycetota</taxon>
        <taxon>Actinomycetes</taxon>
        <taxon>Streptosporangiales</taxon>
        <taxon>Thermomonosporaceae</taxon>
        <taxon>Actinocorallia</taxon>
    </lineage>
</organism>
<evidence type="ECO:0000313" key="2">
    <source>
        <dbReference type="EMBL" id="GAA2738357.1"/>
    </source>
</evidence>
<dbReference type="Proteomes" id="UP001501842">
    <property type="component" value="Unassembled WGS sequence"/>
</dbReference>
<dbReference type="EMBL" id="BAAATZ010000037">
    <property type="protein sequence ID" value="GAA2738357.1"/>
    <property type="molecule type" value="Genomic_DNA"/>
</dbReference>
<dbReference type="PROSITE" id="PS51677">
    <property type="entry name" value="NODB"/>
    <property type="match status" value="1"/>
</dbReference>
<dbReference type="SUPFAM" id="SSF88713">
    <property type="entry name" value="Glycoside hydrolase/deacetylase"/>
    <property type="match status" value="1"/>
</dbReference>